<name>A0A1H1HRT6_9ACTN</name>
<dbReference type="Proteomes" id="UP000183053">
    <property type="component" value="Unassembled WGS sequence"/>
</dbReference>
<keyword evidence="5" id="KW-0804">Transcription</keyword>
<dbReference type="GO" id="GO:0003677">
    <property type="term" value="F:DNA binding"/>
    <property type="evidence" value="ECO:0007669"/>
    <property type="project" value="UniProtKB-KW"/>
</dbReference>
<comment type="function">
    <text evidence="6">Repressor of the lactose catabolism operon. Galactose-6-phosphate is the inducer.</text>
</comment>
<dbReference type="Pfam" id="PF00455">
    <property type="entry name" value="DeoRC"/>
    <property type="match status" value="1"/>
</dbReference>
<dbReference type="InterPro" id="IPR018356">
    <property type="entry name" value="Tscrpt_reg_HTH_DeoR_CS"/>
</dbReference>
<dbReference type="InterPro" id="IPR001034">
    <property type="entry name" value="DeoR_HTH"/>
</dbReference>
<evidence type="ECO:0000256" key="2">
    <source>
        <dbReference type="ARBA" id="ARBA00022491"/>
    </source>
</evidence>
<reference evidence="9" key="1">
    <citation type="submission" date="2016-10" db="EMBL/GenBank/DDBJ databases">
        <authorList>
            <person name="Varghese N."/>
            <person name="Submissions S."/>
        </authorList>
    </citation>
    <scope>NUCLEOTIDE SEQUENCE [LARGE SCALE GENOMIC DNA]</scope>
    <source>
        <strain evidence="9">DSM 44142</strain>
    </source>
</reference>
<accession>A0A1H1HRT6</accession>
<dbReference type="AlphaFoldDB" id="A0A1H1HRT6"/>
<dbReference type="InterPro" id="IPR036388">
    <property type="entry name" value="WH-like_DNA-bd_sf"/>
</dbReference>
<organism evidence="8 9">
    <name type="scientific">Tsukamurella pulmonis</name>
    <dbReference type="NCBI Taxonomy" id="47312"/>
    <lineage>
        <taxon>Bacteria</taxon>
        <taxon>Bacillati</taxon>
        <taxon>Actinomycetota</taxon>
        <taxon>Actinomycetes</taxon>
        <taxon>Mycobacteriales</taxon>
        <taxon>Tsukamurellaceae</taxon>
        <taxon>Tsukamurella</taxon>
    </lineage>
</organism>
<keyword evidence="3" id="KW-0805">Transcription regulation</keyword>
<dbReference type="EMBL" id="FNLF01000002">
    <property type="protein sequence ID" value="SDR28123.1"/>
    <property type="molecule type" value="Genomic_DNA"/>
</dbReference>
<dbReference type="Gene3D" id="1.10.10.10">
    <property type="entry name" value="Winged helix-like DNA-binding domain superfamily/Winged helix DNA-binding domain"/>
    <property type="match status" value="1"/>
</dbReference>
<evidence type="ECO:0000313" key="8">
    <source>
        <dbReference type="EMBL" id="SDR28123.1"/>
    </source>
</evidence>
<gene>
    <name evidence="8" type="ORF">SAMN04489765_4516</name>
</gene>
<evidence type="ECO:0000313" key="9">
    <source>
        <dbReference type="Proteomes" id="UP000183053"/>
    </source>
</evidence>
<evidence type="ECO:0000256" key="5">
    <source>
        <dbReference type="ARBA" id="ARBA00023163"/>
    </source>
</evidence>
<dbReference type="InterPro" id="IPR036390">
    <property type="entry name" value="WH_DNA-bd_sf"/>
</dbReference>
<dbReference type="Pfam" id="PF08220">
    <property type="entry name" value="HTH_DeoR"/>
    <property type="match status" value="1"/>
</dbReference>
<keyword evidence="2" id="KW-0678">Repressor</keyword>
<evidence type="ECO:0000256" key="1">
    <source>
        <dbReference type="ARBA" id="ARBA00021390"/>
    </source>
</evidence>
<feature type="domain" description="HTH deoR-type" evidence="7">
    <location>
        <begin position="3"/>
        <end position="58"/>
    </location>
</feature>
<evidence type="ECO:0000256" key="4">
    <source>
        <dbReference type="ARBA" id="ARBA00023125"/>
    </source>
</evidence>
<evidence type="ECO:0000259" key="7">
    <source>
        <dbReference type="PROSITE" id="PS51000"/>
    </source>
</evidence>
<evidence type="ECO:0000256" key="3">
    <source>
        <dbReference type="ARBA" id="ARBA00023015"/>
    </source>
</evidence>
<dbReference type="RefSeq" id="WP_068530663.1">
    <property type="nucleotide sequence ID" value="NZ_AP025457.1"/>
</dbReference>
<protein>
    <recommendedName>
        <fullName evidence="1">Lactose phosphotransferase system repressor</fullName>
    </recommendedName>
</protein>
<evidence type="ECO:0000256" key="6">
    <source>
        <dbReference type="ARBA" id="ARBA00024937"/>
    </source>
</evidence>
<dbReference type="PANTHER" id="PTHR30363:SF4">
    <property type="entry name" value="GLYCEROL-3-PHOSPHATE REGULON REPRESSOR"/>
    <property type="match status" value="1"/>
</dbReference>
<dbReference type="SMART" id="SM01134">
    <property type="entry name" value="DeoRC"/>
    <property type="match status" value="1"/>
</dbReference>
<dbReference type="SUPFAM" id="SSF100950">
    <property type="entry name" value="NagB/RpiA/CoA transferase-like"/>
    <property type="match status" value="1"/>
</dbReference>
<dbReference type="SMART" id="SM00420">
    <property type="entry name" value="HTH_DEOR"/>
    <property type="match status" value="1"/>
</dbReference>
<dbReference type="STRING" id="47312.SAMN04489765_4516"/>
<dbReference type="PRINTS" id="PR00037">
    <property type="entry name" value="HTHLACR"/>
</dbReference>
<dbReference type="GO" id="GO:0003700">
    <property type="term" value="F:DNA-binding transcription factor activity"/>
    <property type="evidence" value="ECO:0007669"/>
    <property type="project" value="InterPro"/>
</dbReference>
<dbReference type="SUPFAM" id="SSF46785">
    <property type="entry name" value="Winged helix' DNA-binding domain"/>
    <property type="match status" value="1"/>
</dbReference>
<dbReference type="Gene3D" id="3.40.50.1360">
    <property type="match status" value="1"/>
</dbReference>
<dbReference type="InterPro" id="IPR014036">
    <property type="entry name" value="DeoR-like_C"/>
</dbReference>
<keyword evidence="9" id="KW-1185">Reference proteome</keyword>
<sequence>MYAEERQRAISELVGGRGRASVMELAERFDVTPETVRRDLDALERLGGVRRVHGGVVAAGVLAGAESGLGEREGTNAEAKRAIGVAARRYLPPAGGSVLFDAGTTTIAAAREVPTNLHITAITNSVPVAAALSIRETVELRLLGGRVRGLTQAAVGAGTVAEIAGLRTDVAILGANGISAERGLSTPDNDEAAVKTAMVRAADVVVLVIDSSKFARESLVAFAGFDQVDVLVTDAPPSGPLAAALADHGVEVAVAAR</sequence>
<keyword evidence="4" id="KW-0238">DNA-binding</keyword>
<dbReference type="InterPro" id="IPR050313">
    <property type="entry name" value="Carb_Metab_HTH_regulators"/>
</dbReference>
<dbReference type="OrthoDB" id="7688673at2"/>
<dbReference type="InterPro" id="IPR037171">
    <property type="entry name" value="NagB/RpiA_transferase-like"/>
</dbReference>
<dbReference type="PROSITE" id="PS00894">
    <property type="entry name" value="HTH_DEOR_1"/>
    <property type="match status" value="1"/>
</dbReference>
<proteinExistence type="predicted"/>
<dbReference type="PROSITE" id="PS51000">
    <property type="entry name" value="HTH_DEOR_2"/>
    <property type="match status" value="1"/>
</dbReference>
<dbReference type="PANTHER" id="PTHR30363">
    <property type="entry name" value="HTH-TYPE TRANSCRIPTIONAL REGULATOR SRLR-RELATED"/>
    <property type="match status" value="1"/>
</dbReference>